<organism evidence="1 2">
    <name type="scientific">Ladona fulva</name>
    <name type="common">Scarce chaser dragonfly</name>
    <name type="synonym">Libellula fulva</name>
    <dbReference type="NCBI Taxonomy" id="123851"/>
    <lineage>
        <taxon>Eukaryota</taxon>
        <taxon>Metazoa</taxon>
        <taxon>Ecdysozoa</taxon>
        <taxon>Arthropoda</taxon>
        <taxon>Hexapoda</taxon>
        <taxon>Insecta</taxon>
        <taxon>Pterygota</taxon>
        <taxon>Palaeoptera</taxon>
        <taxon>Odonata</taxon>
        <taxon>Epiprocta</taxon>
        <taxon>Anisoptera</taxon>
        <taxon>Libelluloidea</taxon>
        <taxon>Libellulidae</taxon>
        <taxon>Ladona</taxon>
    </lineage>
</organism>
<reference evidence="1" key="2">
    <citation type="submission" date="2017-10" db="EMBL/GenBank/DDBJ databases">
        <title>Ladona fulva Genome sequencing and assembly.</title>
        <authorList>
            <person name="Murali S."/>
            <person name="Richards S."/>
            <person name="Bandaranaike D."/>
            <person name="Bellair M."/>
            <person name="Blankenburg K."/>
            <person name="Chao H."/>
            <person name="Dinh H."/>
            <person name="Doddapaneni H."/>
            <person name="Dugan-Rocha S."/>
            <person name="Elkadiri S."/>
            <person name="Gnanaolivu R."/>
            <person name="Hernandez B."/>
            <person name="Skinner E."/>
            <person name="Javaid M."/>
            <person name="Lee S."/>
            <person name="Li M."/>
            <person name="Ming W."/>
            <person name="Munidasa M."/>
            <person name="Muniz J."/>
            <person name="Nguyen L."/>
            <person name="Hughes D."/>
            <person name="Osuji N."/>
            <person name="Pu L.-L."/>
            <person name="Puazo M."/>
            <person name="Qu C."/>
            <person name="Quiroz J."/>
            <person name="Raj R."/>
            <person name="Weissenberger G."/>
            <person name="Xin Y."/>
            <person name="Zou X."/>
            <person name="Han Y."/>
            <person name="Worley K."/>
            <person name="Muzny D."/>
            <person name="Gibbs R."/>
        </authorList>
    </citation>
    <scope>NUCLEOTIDE SEQUENCE</scope>
    <source>
        <strain evidence="1">Sampled in the wild</strain>
    </source>
</reference>
<accession>A0A8K0JXL9</accession>
<feature type="non-terminal residue" evidence="1">
    <location>
        <position position="181"/>
    </location>
</feature>
<sequence>TRIVSKSKSEKDFNCKDNLNKIGEGAVALQSKSRNSSCIDFNGKHSESSELEFSDKSRNCVNNHLPGSTDAKFTPSIKGKTSTVEGKAQEGVVTCKNFSDEKINGERNGIVISKSPPDKVTAKDIREANFKKDGHRATAVYNHMNVSRCSTWGLLSDDPKTQIVNYDLCTQQKKLPTDTFT</sequence>
<comment type="caution">
    <text evidence="1">The sequence shown here is derived from an EMBL/GenBank/DDBJ whole genome shotgun (WGS) entry which is preliminary data.</text>
</comment>
<proteinExistence type="predicted"/>
<evidence type="ECO:0000313" key="1">
    <source>
        <dbReference type="EMBL" id="KAG8224273.1"/>
    </source>
</evidence>
<reference evidence="1" key="1">
    <citation type="submission" date="2013-04" db="EMBL/GenBank/DDBJ databases">
        <authorList>
            <person name="Qu J."/>
            <person name="Murali S.C."/>
            <person name="Bandaranaike D."/>
            <person name="Bellair M."/>
            <person name="Blankenburg K."/>
            <person name="Chao H."/>
            <person name="Dinh H."/>
            <person name="Doddapaneni H."/>
            <person name="Downs B."/>
            <person name="Dugan-Rocha S."/>
            <person name="Elkadiri S."/>
            <person name="Gnanaolivu R.D."/>
            <person name="Hernandez B."/>
            <person name="Javaid M."/>
            <person name="Jayaseelan J.C."/>
            <person name="Lee S."/>
            <person name="Li M."/>
            <person name="Ming W."/>
            <person name="Munidasa M."/>
            <person name="Muniz J."/>
            <person name="Nguyen L."/>
            <person name="Ongeri F."/>
            <person name="Osuji N."/>
            <person name="Pu L.-L."/>
            <person name="Puazo M."/>
            <person name="Qu C."/>
            <person name="Quiroz J."/>
            <person name="Raj R."/>
            <person name="Weissenberger G."/>
            <person name="Xin Y."/>
            <person name="Zou X."/>
            <person name="Han Y."/>
            <person name="Richards S."/>
            <person name="Worley K."/>
            <person name="Muzny D."/>
            <person name="Gibbs R."/>
        </authorList>
    </citation>
    <scope>NUCLEOTIDE SEQUENCE</scope>
    <source>
        <strain evidence="1">Sampled in the wild</strain>
    </source>
</reference>
<feature type="non-terminal residue" evidence="1">
    <location>
        <position position="1"/>
    </location>
</feature>
<keyword evidence="2" id="KW-1185">Reference proteome</keyword>
<protein>
    <submittedName>
        <fullName evidence="1">Uncharacterized protein</fullName>
    </submittedName>
</protein>
<name>A0A8K0JXL9_LADFU</name>
<dbReference type="Proteomes" id="UP000792457">
    <property type="component" value="Unassembled WGS sequence"/>
</dbReference>
<gene>
    <name evidence="1" type="ORF">J437_LFUL005079</name>
</gene>
<dbReference type="AlphaFoldDB" id="A0A8K0JXL9"/>
<dbReference type="EMBL" id="KZ308190">
    <property type="protein sequence ID" value="KAG8224273.1"/>
    <property type="molecule type" value="Genomic_DNA"/>
</dbReference>
<evidence type="ECO:0000313" key="2">
    <source>
        <dbReference type="Proteomes" id="UP000792457"/>
    </source>
</evidence>